<dbReference type="SMART" id="SM00547">
    <property type="entry name" value="ZnF_RBZ"/>
    <property type="match status" value="3"/>
</dbReference>
<dbReference type="Gene3D" id="4.10.1060.10">
    <property type="entry name" value="Zinc finger, RanBP2-type"/>
    <property type="match status" value="3"/>
</dbReference>
<evidence type="ECO:0000256" key="1">
    <source>
        <dbReference type="ARBA" id="ARBA00022723"/>
    </source>
</evidence>
<evidence type="ECO:0000256" key="4">
    <source>
        <dbReference type="PROSITE-ProRule" id="PRU00322"/>
    </source>
</evidence>
<dbReference type="InterPro" id="IPR049534">
    <property type="entry name" value="TEX13A/C/D_Znf"/>
</dbReference>
<evidence type="ECO:0000313" key="8">
    <source>
        <dbReference type="RefSeq" id="XP_020088910.1"/>
    </source>
</evidence>
<dbReference type="GO" id="GO:0005737">
    <property type="term" value="C:cytoplasm"/>
    <property type="evidence" value="ECO:0007669"/>
    <property type="project" value="TreeGrafter"/>
</dbReference>
<feature type="domain" description="RanBP2-type" evidence="6">
    <location>
        <begin position="283"/>
        <end position="312"/>
    </location>
</feature>
<dbReference type="InterPro" id="IPR036443">
    <property type="entry name" value="Znf_RanBP2_sf"/>
</dbReference>
<dbReference type="Proteomes" id="UP000515123">
    <property type="component" value="Linkage group 1"/>
</dbReference>
<feature type="compositionally biased region" description="Basic and acidic residues" evidence="5">
    <location>
        <begin position="392"/>
        <end position="404"/>
    </location>
</feature>
<keyword evidence="3" id="KW-0862">Zinc</keyword>
<feature type="domain" description="RanBP2-type" evidence="6">
    <location>
        <begin position="322"/>
        <end position="351"/>
    </location>
</feature>
<accession>A0A6P5F6N4</accession>
<dbReference type="GO" id="GO:0008270">
    <property type="term" value="F:zinc ion binding"/>
    <property type="evidence" value="ECO:0007669"/>
    <property type="project" value="UniProtKB-KW"/>
</dbReference>
<reference evidence="8" key="2">
    <citation type="submission" date="2025-08" db="UniProtKB">
        <authorList>
            <consortium name="RefSeq"/>
        </authorList>
    </citation>
    <scope>IDENTIFICATION</scope>
    <source>
        <tissue evidence="8">Leaf</tissue>
    </source>
</reference>
<feature type="region of interest" description="Disordered" evidence="5">
    <location>
        <begin position="383"/>
        <end position="458"/>
    </location>
</feature>
<keyword evidence="7" id="KW-1185">Reference proteome</keyword>
<reference evidence="7" key="1">
    <citation type="journal article" date="2015" name="Nat. Genet.">
        <title>The pineapple genome and the evolution of CAM photosynthesis.</title>
        <authorList>
            <person name="Ming R."/>
            <person name="VanBuren R."/>
            <person name="Wai C.M."/>
            <person name="Tang H."/>
            <person name="Schatz M.C."/>
            <person name="Bowers J.E."/>
            <person name="Lyons E."/>
            <person name="Wang M.L."/>
            <person name="Chen J."/>
            <person name="Biggers E."/>
            <person name="Zhang J."/>
            <person name="Huang L."/>
            <person name="Zhang L."/>
            <person name="Miao W."/>
            <person name="Zhang J."/>
            <person name="Ye Z."/>
            <person name="Miao C."/>
            <person name="Lin Z."/>
            <person name="Wang H."/>
            <person name="Zhou H."/>
            <person name="Yim W.C."/>
            <person name="Priest H.D."/>
            <person name="Zheng C."/>
            <person name="Woodhouse M."/>
            <person name="Edger P.P."/>
            <person name="Guyot R."/>
            <person name="Guo H.B."/>
            <person name="Guo H."/>
            <person name="Zheng G."/>
            <person name="Singh R."/>
            <person name="Sharma A."/>
            <person name="Min X."/>
            <person name="Zheng Y."/>
            <person name="Lee H."/>
            <person name="Gurtowski J."/>
            <person name="Sedlazeck F.J."/>
            <person name="Harkess A."/>
            <person name="McKain M.R."/>
            <person name="Liao Z."/>
            <person name="Fang J."/>
            <person name="Liu J."/>
            <person name="Zhang X."/>
            <person name="Zhang Q."/>
            <person name="Hu W."/>
            <person name="Qin Y."/>
            <person name="Wang K."/>
            <person name="Chen L.Y."/>
            <person name="Shirley N."/>
            <person name="Lin Y.R."/>
            <person name="Liu L.Y."/>
            <person name="Hernandez A.G."/>
            <person name="Wright C.L."/>
            <person name="Bulone V."/>
            <person name="Tuskan G.A."/>
            <person name="Heath K."/>
            <person name="Zee F."/>
            <person name="Moore P.H."/>
            <person name="Sunkar R."/>
            <person name="Leebens-Mack J.H."/>
            <person name="Mockler T."/>
            <person name="Bennetzen J.L."/>
            <person name="Freeling M."/>
            <person name="Sankoff D."/>
            <person name="Paterson A.H."/>
            <person name="Zhu X."/>
            <person name="Yang X."/>
            <person name="Smith J.A."/>
            <person name="Cushman J.C."/>
            <person name="Paull R.E."/>
            <person name="Yu Q."/>
        </authorList>
    </citation>
    <scope>NUCLEOTIDE SEQUENCE [LARGE SCALE GENOMIC DNA]</scope>
    <source>
        <strain evidence="7">cv. F153</strain>
    </source>
</reference>
<sequence>MASSKLLHLSVAFFRSSSRLLPLSTLRPLSKTLTPALRFSTTTAAATGSATDASPAAVAVAAHPWPEWEGFLEKLSSKGYFERSAADGDGDRDGAAAAATATDASAAAALDVNRVKHACLKFGRERFDILGSLPTQDIQAVVECGCPNLFRKVVNSAKRLRAFLQLDEADVCSACNLRGSCDKAYVIAKDNEGARTVDVVRILLSYAVDPVSLSGEYSVKANVQESARKLLTELIKLSDTAIDPSLPKPAVVSPSQKEPFQKVVAKEKQSVGKGKQSPAVEMKRGDWLCPNCNFLNFARNLRCLECKENGPKRVDFGNAEMKLGDWTCPECQFMNFARNKKCFRCLEPRPKRPLNPGEWECPSCDYLNFRRNKVCLKCNCNRPEEEGSQDQTEDHVWRRPKESKNNTTFKFGDDEDEEEEDDLDDILPLEGERKFVVSKRATPAERRSTSARRQNYSS</sequence>
<dbReference type="RefSeq" id="XP_020088910.1">
    <property type="nucleotide sequence ID" value="XM_020233321.1"/>
</dbReference>
<organism evidence="7 8">
    <name type="scientific">Ananas comosus</name>
    <name type="common">Pineapple</name>
    <name type="synonym">Ananas ananas</name>
    <dbReference type="NCBI Taxonomy" id="4615"/>
    <lineage>
        <taxon>Eukaryota</taxon>
        <taxon>Viridiplantae</taxon>
        <taxon>Streptophyta</taxon>
        <taxon>Embryophyta</taxon>
        <taxon>Tracheophyta</taxon>
        <taxon>Spermatophyta</taxon>
        <taxon>Magnoliopsida</taxon>
        <taxon>Liliopsida</taxon>
        <taxon>Poales</taxon>
        <taxon>Bromeliaceae</taxon>
        <taxon>Bromelioideae</taxon>
        <taxon>Ananas</taxon>
    </lineage>
</organism>
<evidence type="ECO:0000256" key="3">
    <source>
        <dbReference type="ARBA" id="ARBA00022833"/>
    </source>
</evidence>
<dbReference type="PANTHER" id="PTHR23111:SF40">
    <property type="entry name" value="RNA-BINDING PROTEIN INVOLVED IN HETEROCHROMATIN ASSEMBLY-RELATED"/>
    <property type="match status" value="1"/>
</dbReference>
<dbReference type="PANTHER" id="PTHR23111">
    <property type="entry name" value="ZINC FINGER PROTEIN"/>
    <property type="match status" value="1"/>
</dbReference>
<dbReference type="AlphaFoldDB" id="A0A6P5F6N4"/>
<protein>
    <submittedName>
        <fullName evidence="8">Zinc finger protein VAR3, chloroplastic-like isoform X1</fullName>
    </submittedName>
</protein>
<evidence type="ECO:0000256" key="5">
    <source>
        <dbReference type="SAM" id="MobiDB-lite"/>
    </source>
</evidence>
<dbReference type="Pfam" id="PF00641">
    <property type="entry name" value="Zn_ribbon_RanBP"/>
    <property type="match status" value="2"/>
</dbReference>
<feature type="domain" description="RanBP2-type" evidence="6">
    <location>
        <begin position="355"/>
        <end position="384"/>
    </location>
</feature>
<dbReference type="PROSITE" id="PS50199">
    <property type="entry name" value="ZF_RANBP2_2"/>
    <property type="match status" value="3"/>
</dbReference>
<dbReference type="GO" id="GO:0003729">
    <property type="term" value="F:mRNA binding"/>
    <property type="evidence" value="ECO:0007669"/>
    <property type="project" value="TreeGrafter"/>
</dbReference>
<evidence type="ECO:0000259" key="6">
    <source>
        <dbReference type="PROSITE" id="PS50199"/>
    </source>
</evidence>
<dbReference type="OrthoDB" id="448399at2759"/>
<evidence type="ECO:0000256" key="2">
    <source>
        <dbReference type="ARBA" id="ARBA00022771"/>
    </source>
</evidence>
<gene>
    <name evidence="8" type="primary">LOC109710605</name>
</gene>
<dbReference type="Pfam" id="PF20864">
    <property type="entry name" value="Zn_ribbon_TEX13"/>
    <property type="match status" value="1"/>
</dbReference>
<dbReference type="PROSITE" id="PS01358">
    <property type="entry name" value="ZF_RANBP2_1"/>
    <property type="match status" value="2"/>
</dbReference>
<dbReference type="SUPFAM" id="SSF90209">
    <property type="entry name" value="Ran binding protein zinc finger-like"/>
    <property type="match status" value="2"/>
</dbReference>
<keyword evidence="2 4" id="KW-0863">Zinc-finger</keyword>
<proteinExistence type="predicted"/>
<dbReference type="InterPro" id="IPR001876">
    <property type="entry name" value="Znf_RanBP2"/>
</dbReference>
<dbReference type="GeneID" id="109710605"/>
<feature type="compositionally biased region" description="Acidic residues" evidence="5">
    <location>
        <begin position="413"/>
        <end position="427"/>
    </location>
</feature>
<keyword evidence="1" id="KW-0479">Metal-binding</keyword>
<evidence type="ECO:0000313" key="7">
    <source>
        <dbReference type="Proteomes" id="UP000515123"/>
    </source>
</evidence>
<name>A0A6P5F6N4_ANACO</name>